<name>A0A9Q6F2C0_9BACI</name>
<dbReference type="AlphaFoldDB" id="A0A9Q6F2C0"/>
<comment type="caution">
    <text evidence="2">The sequence shown here is derived from an EMBL/GenBank/DDBJ whole genome shotgun (WGS) entry which is preliminary data.</text>
</comment>
<evidence type="ECO:0000313" key="2">
    <source>
        <dbReference type="EMBL" id="PLS07910.1"/>
    </source>
</evidence>
<evidence type="ECO:0000313" key="3">
    <source>
        <dbReference type="Proteomes" id="UP000234803"/>
    </source>
</evidence>
<reference evidence="2 3" key="1">
    <citation type="submission" date="2017-12" db="EMBL/GenBank/DDBJ databases">
        <title>Comparative Functional Genomics of Dry Heat Resistant strains isolated from the Viking Spacecraft.</title>
        <authorList>
            <person name="Seuylemezian A."/>
            <person name="Cooper K."/>
            <person name="Vaishampayan P."/>
        </authorList>
    </citation>
    <scope>NUCLEOTIDE SEQUENCE [LARGE SCALE GENOMIC DNA]</scope>
    <source>
        <strain evidence="2 3">V48-19</strain>
    </source>
</reference>
<sequence length="186" mass="20721">MFARILTIFFVALGCLFTNGLHSAQAVKYSNGQTAKAGDVLISKKSLDNYFVGHAAIVGGDGATAVEVYKGRSTVKSSKLSDWFKKQDGGYNVMRYKNSSIATGAGYWASYNVGAKYNYRIVSSSALRDWKDLYCSKFVYQAFYFSGGVKLKILGDQAEMWEYPPTSNWVINPNLMVVMENFTRIK</sequence>
<evidence type="ECO:0000256" key="1">
    <source>
        <dbReference type="SAM" id="SignalP"/>
    </source>
</evidence>
<proteinExistence type="predicted"/>
<organism evidence="2 3">
    <name type="scientific">Bacillus halotolerans</name>
    <dbReference type="NCBI Taxonomy" id="260554"/>
    <lineage>
        <taxon>Bacteria</taxon>
        <taxon>Bacillati</taxon>
        <taxon>Bacillota</taxon>
        <taxon>Bacilli</taxon>
        <taxon>Bacillales</taxon>
        <taxon>Bacillaceae</taxon>
        <taxon>Bacillus</taxon>
    </lineage>
</organism>
<dbReference type="EMBL" id="PGUV01000006">
    <property type="protein sequence ID" value="PLS07910.1"/>
    <property type="molecule type" value="Genomic_DNA"/>
</dbReference>
<feature type="chain" id="PRO_5040508190" evidence="1">
    <location>
        <begin position="24"/>
        <end position="186"/>
    </location>
</feature>
<dbReference type="Proteomes" id="UP000234803">
    <property type="component" value="Unassembled WGS sequence"/>
</dbReference>
<protein>
    <submittedName>
        <fullName evidence="2">Uncharacterized protein</fullName>
    </submittedName>
</protein>
<feature type="signal peptide" evidence="1">
    <location>
        <begin position="1"/>
        <end position="23"/>
    </location>
</feature>
<dbReference type="RefSeq" id="WP_024120316.1">
    <property type="nucleotide sequence ID" value="NZ_ASJT01000004.1"/>
</dbReference>
<dbReference type="PROSITE" id="PS51257">
    <property type="entry name" value="PROKAR_LIPOPROTEIN"/>
    <property type="match status" value="1"/>
</dbReference>
<dbReference type="InterPro" id="IPR038765">
    <property type="entry name" value="Papain-like_cys_pep_sf"/>
</dbReference>
<dbReference type="Gene3D" id="3.90.1720.10">
    <property type="entry name" value="endopeptidase domain like (from Nostoc punctiforme)"/>
    <property type="match status" value="1"/>
</dbReference>
<keyword evidence="1" id="KW-0732">Signal</keyword>
<dbReference type="SUPFAM" id="SSF54001">
    <property type="entry name" value="Cysteine proteinases"/>
    <property type="match status" value="1"/>
</dbReference>
<accession>A0A9Q6F2C0</accession>
<gene>
    <name evidence="2" type="ORF">CUU63_08365</name>
</gene>